<evidence type="ECO:0000256" key="1">
    <source>
        <dbReference type="SAM" id="Coils"/>
    </source>
</evidence>
<evidence type="ECO:0000313" key="4">
    <source>
        <dbReference type="Proteomes" id="UP000757232"/>
    </source>
</evidence>
<feature type="compositionally biased region" description="Polar residues" evidence="2">
    <location>
        <begin position="502"/>
        <end position="525"/>
    </location>
</feature>
<feature type="region of interest" description="Disordered" evidence="2">
    <location>
        <begin position="382"/>
        <end position="401"/>
    </location>
</feature>
<evidence type="ECO:0000256" key="2">
    <source>
        <dbReference type="SAM" id="MobiDB-lite"/>
    </source>
</evidence>
<feature type="compositionally biased region" description="Polar residues" evidence="2">
    <location>
        <begin position="316"/>
        <end position="326"/>
    </location>
</feature>
<proteinExistence type="predicted"/>
<feature type="compositionally biased region" description="Basic and acidic residues" evidence="2">
    <location>
        <begin position="557"/>
        <end position="567"/>
    </location>
</feature>
<reference evidence="3" key="1">
    <citation type="submission" date="2016-06" db="EMBL/GenBank/DDBJ databases">
        <title>Draft Genome sequence of the fungus Inonotus baumii.</title>
        <authorList>
            <person name="Zhu H."/>
            <person name="Lin W."/>
        </authorList>
    </citation>
    <scope>NUCLEOTIDE SEQUENCE</scope>
    <source>
        <strain evidence="3">821</strain>
    </source>
</reference>
<dbReference type="OrthoDB" id="3270815at2759"/>
<evidence type="ECO:0000313" key="3">
    <source>
        <dbReference type="EMBL" id="OCB84563.1"/>
    </source>
</evidence>
<feature type="region of interest" description="Disordered" evidence="2">
    <location>
        <begin position="493"/>
        <end position="567"/>
    </location>
</feature>
<feature type="compositionally biased region" description="Polar residues" evidence="2">
    <location>
        <begin position="534"/>
        <end position="550"/>
    </location>
</feature>
<feature type="coiled-coil region" evidence="1">
    <location>
        <begin position="160"/>
        <end position="240"/>
    </location>
</feature>
<accession>A0A9Q5HRB4</accession>
<organism evidence="3 4">
    <name type="scientific">Sanghuangporus baumii</name>
    <name type="common">Phellinus baumii</name>
    <dbReference type="NCBI Taxonomy" id="108892"/>
    <lineage>
        <taxon>Eukaryota</taxon>
        <taxon>Fungi</taxon>
        <taxon>Dikarya</taxon>
        <taxon>Basidiomycota</taxon>
        <taxon>Agaricomycotina</taxon>
        <taxon>Agaricomycetes</taxon>
        <taxon>Hymenochaetales</taxon>
        <taxon>Hymenochaetaceae</taxon>
        <taxon>Sanghuangporus</taxon>
    </lineage>
</organism>
<keyword evidence="4" id="KW-1185">Reference proteome</keyword>
<dbReference type="EMBL" id="LNZH02000215">
    <property type="protein sequence ID" value="OCB84563.1"/>
    <property type="molecule type" value="Genomic_DNA"/>
</dbReference>
<dbReference type="AlphaFoldDB" id="A0A9Q5HRB4"/>
<dbReference type="Proteomes" id="UP000757232">
    <property type="component" value="Unassembled WGS sequence"/>
</dbReference>
<feature type="region of interest" description="Disordered" evidence="2">
    <location>
        <begin position="296"/>
        <end position="340"/>
    </location>
</feature>
<name>A0A9Q5HRB4_SANBA</name>
<sequence length="708" mass="77728">MAERFAANAPPVVPSSFPAQQSRHALYPVPQIGVNANQYRNARAKHSQPPQPYQQQNQHVYPHHMQQQVGVVNTVPQHAQPLATAAGQNPQMPHRRASQHGYSYPHLNLQSPAQPQIHQPPQPFSAPSDHALRDRVVSLLASSANGCIKELGYPDLLAEHKHLQADYARLAEEYNALRTERDGLKRDNMRLTELFMTAQEEHKEEKQLTGKTTQDLNAQIKALQERINLLVKQCHLLQQANTLDAPAAYKILESKYLYALEIIKSHRKSVAPQVPVTDGENCSLSQAENMGNAMSQEDILDGGSSHRSTVPGEPQQLAQGSSTQPPRNLHSAPPVLSQEPAIPPLRVLTVPNPIRSTSLPAPSPAPISAPPIYQAFSALEPRSTNDSSSAPVQTCRQNQPQSTSTYIVSEQKQEVAFTSVATPKDSMSHATTEEEIVSHSASFVPSNSQQTPVGPTAHIDMSKECAALSSEGRPQLRVQTSFERPTLHLTPAPLGTIAARSGNDSGSAHITSRHISPAPSNSVSTNKERASQVPEAQSHLSPTKSATPSSPVILIPKDSHSMDVDDDRQVREMMADNKDVDVMMSENDDAGAKEAPAAADPSGDNLAPAQPINNIAEEEEVTEEEEMDWGDLTDVDDNEKRPVFDCICHIFDDDDNEERICMLCNLRLERENHPGPRPTFTDCSVRDLVLHAKSEHEVVWGKLRRFEA</sequence>
<gene>
    <name evidence="3" type="ORF">A7U60_g8549</name>
</gene>
<comment type="caution">
    <text evidence="3">The sequence shown here is derived from an EMBL/GenBank/DDBJ whole genome shotgun (WGS) entry which is preliminary data.</text>
</comment>
<keyword evidence="1" id="KW-0175">Coiled coil</keyword>
<feature type="region of interest" description="Disordered" evidence="2">
    <location>
        <begin position="84"/>
        <end position="129"/>
    </location>
</feature>
<feature type="region of interest" description="Disordered" evidence="2">
    <location>
        <begin position="588"/>
        <end position="611"/>
    </location>
</feature>
<protein>
    <submittedName>
        <fullName evidence="3">Uncharacterized protein</fullName>
    </submittedName>
</protein>